<dbReference type="EMBL" id="UOEU01000107">
    <property type="protein sequence ID" value="VAW30887.1"/>
    <property type="molecule type" value="Genomic_DNA"/>
</dbReference>
<evidence type="ECO:0000256" key="2">
    <source>
        <dbReference type="ARBA" id="ARBA00022448"/>
    </source>
</evidence>
<evidence type="ECO:0000259" key="10">
    <source>
        <dbReference type="PROSITE" id="PS50929"/>
    </source>
</evidence>
<protein>
    <submittedName>
        <fullName evidence="11">Heterodimeric efflux ABC transporter, permease/ATP-binding subunit 2</fullName>
    </submittedName>
</protein>
<dbReference type="GO" id="GO:0005524">
    <property type="term" value="F:ATP binding"/>
    <property type="evidence" value="ECO:0007669"/>
    <property type="project" value="UniProtKB-KW"/>
</dbReference>
<feature type="transmembrane region" description="Helical" evidence="8">
    <location>
        <begin position="38"/>
        <end position="62"/>
    </location>
</feature>
<dbReference type="CDD" id="cd03254">
    <property type="entry name" value="ABCC_Glucan_exporter_like"/>
    <property type="match status" value="1"/>
</dbReference>
<keyword evidence="3 8" id="KW-0812">Transmembrane</keyword>
<feature type="transmembrane region" description="Helical" evidence="8">
    <location>
        <begin position="175"/>
        <end position="197"/>
    </location>
</feature>
<dbReference type="InterPro" id="IPR003593">
    <property type="entry name" value="AAA+_ATPase"/>
</dbReference>
<dbReference type="SUPFAM" id="SSF52540">
    <property type="entry name" value="P-loop containing nucleoside triphosphate hydrolases"/>
    <property type="match status" value="1"/>
</dbReference>
<dbReference type="GO" id="GO:0016887">
    <property type="term" value="F:ATP hydrolysis activity"/>
    <property type="evidence" value="ECO:0007669"/>
    <property type="project" value="InterPro"/>
</dbReference>
<dbReference type="CDD" id="cd07346">
    <property type="entry name" value="ABC_6TM_exporters"/>
    <property type="match status" value="1"/>
</dbReference>
<dbReference type="SMART" id="SM00382">
    <property type="entry name" value="AAA"/>
    <property type="match status" value="1"/>
</dbReference>
<proteinExistence type="predicted"/>
<evidence type="ECO:0000313" key="11">
    <source>
        <dbReference type="EMBL" id="VAW30887.1"/>
    </source>
</evidence>
<evidence type="ECO:0000256" key="1">
    <source>
        <dbReference type="ARBA" id="ARBA00004141"/>
    </source>
</evidence>
<name>A0A3B0UZD7_9ZZZZ</name>
<sequence length="610" mass="67308">MGFVLDGLDSEDYDRSYSDWELLDRISGYFRPYSRQMVLVAVMITLNSVAGTAAPIIIAKAIDLITADPTTRTMLLLAGGVSLMGVFAWVFNFIRQYFSARIVGNVVLQLRQDVFGATINHDLSFYDEHPSGKVVSRVTSDTQDFAAVVDLSLNLLSQVLLVLILTGWLFSINVWLTLILIGMTPLAILIALSFRTIARRVTRNARRVTAKINAQIQESVSGIIVAKGFRQEAAIYATFRANNKQGYDVGWRRGLVLMSIFPIMVIASGLGTAVLLYSGGLATLPESFLGGVAGLSPGDWYLYMQAVGFYWFPMTSIASFWSQFQDGLSASERVFALIDLQPKVKQSAAQLLDGALRGEIRFENVQFSYTDKETVLPDFSLTIAPGETVALVGHTGAGKSSIAKLLNRFYEFQDGRILVDGYDIRSLDLGAYRQQIGLVPQEPFLFSGTIRDNVRYGRPDASDEQVIAATNRISDGEWLHGLAHGLDTDVGERGSNLSMGQRQLVAMARVLLKDPAIFILDEATASIDPFTETQIQEGLDEVMRERTAIVIAHRLSTVKNADRIIVMGNGRIIEEGSHDGLMAASGHYAELYNTYFRHQSLEYINAQGEM</sequence>
<dbReference type="Gene3D" id="1.20.1560.10">
    <property type="entry name" value="ABC transporter type 1, transmembrane domain"/>
    <property type="match status" value="1"/>
</dbReference>
<evidence type="ECO:0000256" key="3">
    <source>
        <dbReference type="ARBA" id="ARBA00022692"/>
    </source>
</evidence>
<feature type="transmembrane region" description="Helical" evidence="8">
    <location>
        <begin position="145"/>
        <end position="169"/>
    </location>
</feature>
<dbReference type="SUPFAM" id="SSF90123">
    <property type="entry name" value="ABC transporter transmembrane region"/>
    <property type="match status" value="1"/>
</dbReference>
<keyword evidence="4" id="KW-0547">Nucleotide-binding</keyword>
<dbReference type="InterPro" id="IPR036640">
    <property type="entry name" value="ABC1_TM_sf"/>
</dbReference>
<gene>
    <name evidence="11" type="ORF">MNBD_CHLOROFLEXI01-1989</name>
</gene>
<evidence type="ECO:0000259" key="9">
    <source>
        <dbReference type="PROSITE" id="PS50893"/>
    </source>
</evidence>
<evidence type="ECO:0000256" key="7">
    <source>
        <dbReference type="ARBA" id="ARBA00023136"/>
    </source>
</evidence>
<accession>A0A3B0UZD7</accession>
<reference evidence="11" key="1">
    <citation type="submission" date="2018-06" db="EMBL/GenBank/DDBJ databases">
        <authorList>
            <person name="Zhirakovskaya E."/>
        </authorList>
    </citation>
    <scope>NUCLEOTIDE SEQUENCE</scope>
</reference>
<dbReference type="Gene3D" id="3.40.50.300">
    <property type="entry name" value="P-loop containing nucleotide triphosphate hydrolases"/>
    <property type="match status" value="1"/>
</dbReference>
<keyword evidence="2" id="KW-0813">Transport</keyword>
<dbReference type="GO" id="GO:0016020">
    <property type="term" value="C:membrane"/>
    <property type="evidence" value="ECO:0007669"/>
    <property type="project" value="UniProtKB-SubCell"/>
</dbReference>
<dbReference type="Pfam" id="PF00005">
    <property type="entry name" value="ABC_tran"/>
    <property type="match status" value="1"/>
</dbReference>
<keyword evidence="5 11" id="KW-0067">ATP-binding</keyword>
<feature type="domain" description="ABC transporter" evidence="9">
    <location>
        <begin position="360"/>
        <end position="594"/>
    </location>
</feature>
<dbReference type="InterPro" id="IPR027417">
    <property type="entry name" value="P-loop_NTPase"/>
</dbReference>
<evidence type="ECO:0000256" key="4">
    <source>
        <dbReference type="ARBA" id="ARBA00022741"/>
    </source>
</evidence>
<keyword evidence="7 8" id="KW-0472">Membrane</keyword>
<feature type="domain" description="ABC transmembrane type-1" evidence="10">
    <location>
        <begin position="38"/>
        <end position="326"/>
    </location>
</feature>
<dbReference type="GO" id="GO:0015421">
    <property type="term" value="F:ABC-type oligopeptide transporter activity"/>
    <property type="evidence" value="ECO:0007669"/>
    <property type="project" value="TreeGrafter"/>
</dbReference>
<dbReference type="PANTHER" id="PTHR43394:SF1">
    <property type="entry name" value="ATP-BINDING CASSETTE SUB-FAMILY B MEMBER 10, MITOCHONDRIAL"/>
    <property type="match status" value="1"/>
</dbReference>
<dbReference type="InterPro" id="IPR003439">
    <property type="entry name" value="ABC_transporter-like_ATP-bd"/>
</dbReference>
<dbReference type="FunFam" id="3.40.50.300:FF:000287">
    <property type="entry name" value="Multidrug ABC transporter ATP-binding protein"/>
    <property type="match status" value="1"/>
</dbReference>
<comment type="subcellular location">
    <subcellularLocation>
        <location evidence="1">Membrane</location>
        <topology evidence="1">Multi-pass membrane protein</topology>
    </subcellularLocation>
</comment>
<evidence type="ECO:0000256" key="6">
    <source>
        <dbReference type="ARBA" id="ARBA00022989"/>
    </source>
</evidence>
<dbReference type="InterPro" id="IPR039421">
    <property type="entry name" value="Type_1_exporter"/>
</dbReference>
<dbReference type="AlphaFoldDB" id="A0A3B0UZD7"/>
<dbReference type="PANTHER" id="PTHR43394">
    <property type="entry name" value="ATP-DEPENDENT PERMEASE MDL1, MITOCHONDRIAL"/>
    <property type="match status" value="1"/>
</dbReference>
<dbReference type="PROSITE" id="PS50929">
    <property type="entry name" value="ABC_TM1F"/>
    <property type="match status" value="1"/>
</dbReference>
<dbReference type="Pfam" id="PF00664">
    <property type="entry name" value="ABC_membrane"/>
    <property type="match status" value="1"/>
</dbReference>
<feature type="transmembrane region" description="Helical" evidence="8">
    <location>
        <begin position="74"/>
        <end position="94"/>
    </location>
</feature>
<dbReference type="InterPro" id="IPR011527">
    <property type="entry name" value="ABC1_TM_dom"/>
</dbReference>
<evidence type="ECO:0000256" key="5">
    <source>
        <dbReference type="ARBA" id="ARBA00022840"/>
    </source>
</evidence>
<keyword evidence="6 8" id="KW-1133">Transmembrane helix</keyword>
<dbReference type="PROSITE" id="PS50893">
    <property type="entry name" value="ABC_TRANSPORTER_2"/>
    <property type="match status" value="1"/>
</dbReference>
<organism evidence="11">
    <name type="scientific">hydrothermal vent metagenome</name>
    <dbReference type="NCBI Taxonomy" id="652676"/>
    <lineage>
        <taxon>unclassified sequences</taxon>
        <taxon>metagenomes</taxon>
        <taxon>ecological metagenomes</taxon>
    </lineage>
</organism>
<feature type="transmembrane region" description="Helical" evidence="8">
    <location>
        <begin position="254"/>
        <end position="280"/>
    </location>
</feature>
<evidence type="ECO:0000256" key="8">
    <source>
        <dbReference type="SAM" id="Phobius"/>
    </source>
</evidence>